<proteinExistence type="predicted"/>
<comment type="caution">
    <text evidence="2">The sequence shown here is derived from an EMBL/GenBank/DDBJ whole genome shotgun (WGS) entry which is preliminary data.</text>
</comment>
<gene>
    <name evidence="2" type="ORF">AWC38_SpisGene25428</name>
</gene>
<reference evidence="3" key="1">
    <citation type="journal article" date="2017" name="bioRxiv">
        <title>Comparative analysis of the genomes of Stylophora pistillata and Acropora digitifera provides evidence for extensive differences between species of corals.</title>
        <authorList>
            <person name="Voolstra C.R."/>
            <person name="Li Y."/>
            <person name="Liew Y.J."/>
            <person name="Baumgarten S."/>
            <person name="Zoccola D."/>
            <person name="Flot J.-F."/>
            <person name="Tambutte S."/>
            <person name="Allemand D."/>
            <person name="Aranda M."/>
        </authorList>
    </citation>
    <scope>NUCLEOTIDE SEQUENCE [LARGE SCALE GENOMIC DNA]</scope>
</reference>
<dbReference type="AlphaFoldDB" id="A0A2B4R1L0"/>
<sequence length="168" mass="19123">EWNMPQDKTKGAETKANDDKNVDETSTQNVDNPLGDVKDFDKPFTRADMIKLMEEKDKFNNCNSVELTGTVIESYFYPKEPKPMLDKDTKEPLKDENGVVRTFPQKHIVKISFNGGEYEFDVPKSLTTPIDVGSVYKFVGRMSLVKEFGSTIVKPVFYRAETGDFKGF</sequence>
<feature type="non-terminal residue" evidence="2">
    <location>
        <position position="1"/>
    </location>
</feature>
<evidence type="ECO:0000313" key="2">
    <source>
        <dbReference type="EMBL" id="PFX11096.1"/>
    </source>
</evidence>
<evidence type="ECO:0000256" key="1">
    <source>
        <dbReference type="SAM" id="MobiDB-lite"/>
    </source>
</evidence>
<name>A0A2B4R1L0_STYPI</name>
<dbReference type="Proteomes" id="UP000225706">
    <property type="component" value="Unassembled WGS sequence"/>
</dbReference>
<protein>
    <submittedName>
        <fullName evidence="2">Uncharacterized protein</fullName>
    </submittedName>
</protein>
<organism evidence="2 3">
    <name type="scientific">Stylophora pistillata</name>
    <name type="common">Smooth cauliflower coral</name>
    <dbReference type="NCBI Taxonomy" id="50429"/>
    <lineage>
        <taxon>Eukaryota</taxon>
        <taxon>Metazoa</taxon>
        <taxon>Cnidaria</taxon>
        <taxon>Anthozoa</taxon>
        <taxon>Hexacorallia</taxon>
        <taxon>Scleractinia</taxon>
        <taxon>Astrocoeniina</taxon>
        <taxon>Pocilloporidae</taxon>
        <taxon>Stylophora</taxon>
    </lineage>
</organism>
<feature type="compositionally biased region" description="Basic and acidic residues" evidence="1">
    <location>
        <begin position="7"/>
        <end position="23"/>
    </location>
</feature>
<dbReference type="EMBL" id="LSMT01003742">
    <property type="protein sequence ID" value="PFX11096.1"/>
    <property type="molecule type" value="Genomic_DNA"/>
</dbReference>
<accession>A0A2B4R1L0</accession>
<keyword evidence="3" id="KW-1185">Reference proteome</keyword>
<feature type="region of interest" description="Disordered" evidence="1">
    <location>
        <begin position="1"/>
        <end position="38"/>
    </location>
</feature>
<evidence type="ECO:0000313" key="3">
    <source>
        <dbReference type="Proteomes" id="UP000225706"/>
    </source>
</evidence>